<evidence type="ECO:0000256" key="2">
    <source>
        <dbReference type="ARBA" id="ARBA00007362"/>
    </source>
</evidence>
<feature type="transmembrane region" description="Helical" evidence="7">
    <location>
        <begin position="284"/>
        <end position="305"/>
    </location>
</feature>
<keyword evidence="3" id="KW-1003">Cell membrane</keyword>
<evidence type="ECO:0000256" key="4">
    <source>
        <dbReference type="ARBA" id="ARBA00022692"/>
    </source>
</evidence>
<feature type="transmembrane region" description="Helical" evidence="7">
    <location>
        <begin position="5"/>
        <end position="24"/>
    </location>
</feature>
<sequence length="321" mass="35218">MKKGYLYIILATFFFSSMEIALKISAGSYNPIQLTFLRFLIGALVLLPLAVREIRKKQISFRFSDWKFFSLTGFICVVVSMILYQLGIVFSKASVVAVLFSCNSVFVILFAYLVLAEKIYRHTILSIVISVAGMLVIINPAHLSGNAAGIVFSIGAAITFALYNVIGRTRSDRYGGITLTCFSFLFGCAEMLIFIAVTHISAAADWFAGVGFPMFANVPILAGIQPSLLPGLIYVGIFVTGLGYTFYFRAMEETSAATASLVFYIKPVLAPIFAFIVLKEPISMQMSIGILLIIIGSFLSFIPGIRLKKASEERKSLSEDI</sequence>
<gene>
    <name evidence="9" type="primary">yijE</name>
    <name evidence="9" type="ORF">CAGA_21330</name>
</gene>
<evidence type="ECO:0000313" key="9">
    <source>
        <dbReference type="EMBL" id="TGJ75755.1"/>
    </source>
</evidence>
<accession>A0A4Z0Y884</accession>
<evidence type="ECO:0000313" key="10">
    <source>
        <dbReference type="Proteomes" id="UP000297714"/>
    </source>
</evidence>
<dbReference type="EMBL" id="SRMQ01000011">
    <property type="protein sequence ID" value="TGJ75755.1"/>
    <property type="molecule type" value="Genomic_DNA"/>
</dbReference>
<feature type="transmembrane region" description="Helical" evidence="7">
    <location>
        <begin position="228"/>
        <end position="247"/>
    </location>
</feature>
<dbReference type="InterPro" id="IPR000620">
    <property type="entry name" value="EamA_dom"/>
</dbReference>
<protein>
    <submittedName>
        <fullName evidence="9">Putative inner membrane transporter yiJE</fullName>
    </submittedName>
</protein>
<feature type="transmembrane region" description="Helical" evidence="7">
    <location>
        <begin position="122"/>
        <end position="141"/>
    </location>
</feature>
<dbReference type="InterPro" id="IPR037185">
    <property type="entry name" value="EmrE-like"/>
</dbReference>
<comment type="subcellular location">
    <subcellularLocation>
        <location evidence="1">Cell membrane</location>
        <topology evidence="1">Multi-pass membrane protein</topology>
    </subcellularLocation>
</comment>
<evidence type="ECO:0000256" key="1">
    <source>
        <dbReference type="ARBA" id="ARBA00004651"/>
    </source>
</evidence>
<keyword evidence="10" id="KW-1185">Reference proteome</keyword>
<proteinExistence type="inferred from homology"/>
<dbReference type="GO" id="GO:0005886">
    <property type="term" value="C:plasma membrane"/>
    <property type="evidence" value="ECO:0007669"/>
    <property type="project" value="UniProtKB-SubCell"/>
</dbReference>
<dbReference type="OrthoDB" id="9813604at2"/>
<dbReference type="AlphaFoldDB" id="A0A4Z0Y884"/>
<reference evidence="9 10" key="1">
    <citation type="submission" date="2019-04" db="EMBL/GenBank/DDBJ databases">
        <authorList>
            <person name="Poehlein A."/>
            <person name="Bengelsdorf F.R."/>
            <person name="Duerre P."/>
            <person name="Daniel R."/>
        </authorList>
    </citation>
    <scope>NUCLEOTIDE SEQUENCE [LARGE SCALE GENOMIC DNA]</scope>
    <source>
        <strain evidence="9 10">BS-1</strain>
    </source>
</reference>
<dbReference type="RefSeq" id="WP_135660628.1">
    <property type="nucleotide sequence ID" value="NZ_JAJUFJ010000003.1"/>
</dbReference>
<keyword evidence="6 7" id="KW-0472">Membrane</keyword>
<keyword evidence="4 7" id="KW-0812">Transmembrane</keyword>
<dbReference type="SUPFAM" id="SSF103481">
    <property type="entry name" value="Multidrug resistance efflux transporter EmrE"/>
    <property type="match status" value="2"/>
</dbReference>
<comment type="caution">
    <text evidence="9">The sequence shown here is derived from an EMBL/GenBank/DDBJ whole genome shotgun (WGS) entry which is preliminary data.</text>
</comment>
<feature type="domain" description="EamA" evidence="8">
    <location>
        <begin position="3"/>
        <end position="138"/>
    </location>
</feature>
<dbReference type="Proteomes" id="UP000297714">
    <property type="component" value="Unassembled WGS sequence"/>
</dbReference>
<dbReference type="PANTHER" id="PTHR42920:SF5">
    <property type="entry name" value="EAMA DOMAIN-CONTAINING PROTEIN"/>
    <property type="match status" value="1"/>
</dbReference>
<organism evidence="9 10">
    <name type="scientific">Caproiciproducens galactitolivorans</name>
    <dbReference type="NCBI Taxonomy" id="642589"/>
    <lineage>
        <taxon>Bacteria</taxon>
        <taxon>Bacillati</taxon>
        <taxon>Bacillota</taxon>
        <taxon>Clostridia</taxon>
        <taxon>Eubacteriales</taxon>
        <taxon>Acutalibacteraceae</taxon>
        <taxon>Caproiciproducens</taxon>
    </lineage>
</organism>
<dbReference type="Pfam" id="PF00892">
    <property type="entry name" value="EamA"/>
    <property type="match status" value="2"/>
</dbReference>
<keyword evidence="5 7" id="KW-1133">Transmembrane helix</keyword>
<feature type="transmembrane region" description="Helical" evidence="7">
    <location>
        <begin position="147"/>
        <end position="166"/>
    </location>
</feature>
<feature type="transmembrane region" description="Helical" evidence="7">
    <location>
        <begin position="93"/>
        <end position="115"/>
    </location>
</feature>
<evidence type="ECO:0000259" key="8">
    <source>
        <dbReference type="Pfam" id="PF00892"/>
    </source>
</evidence>
<evidence type="ECO:0000256" key="6">
    <source>
        <dbReference type="ARBA" id="ARBA00023136"/>
    </source>
</evidence>
<feature type="domain" description="EamA" evidence="8">
    <location>
        <begin position="148"/>
        <end position="301"/>
    </location>
</feature>
<feature type="transmembrane region" description="Helical" evidence="7">
    <location>
        <begin position="259"/>
        <end position="278"/>
    </location>
</feature>
<comment type="similarity">
    <text evidence="2">Belongs to the EamA transporter family.</text>
</comment>
<feature type="transmembrane region" description="Helical" evidence="7">
    <location>
        <begin position="36"/>
        <end position="54"/>
    </location>
</feature>
<evidence type="ECO:0000256" key="3">
    <source>
        <dbReference type="ARBA" id="ARBA00022475"/>
    </source>
</evidence>
<evidence type="ECO:0000256" key="5">
    <source>
        <dbReference type="ARBA" id="ARBA00022989"/>
    </source>
</evidence>
<dbReference type="InterPro" id="IPR051258">
    <property type="entry name" value="Diverse_Substrate_Transporter"/>
</dbReference>
<evidence type="ECO:0000256" key="7">
    <source>
        <dbReference type="SAM" id="Phobius"/>
    </source>
</evidence>
<dbReference type="PANTHER" id="PTHR42920">
    <property type="entry name" value="OS03G0707200 PROTEIN-RELATED"/>
    <property type="match status" value="1"/>
</dbReference>
<dbReference type="Gene3D" id="1.10.3730.20">
    <property type="match status" value="1"/>
</dbReference>
<feature type="transmembrane region" description="Helical" evidence="7">
    <location>
        <begin position="66"/>
        <end position="87"/>
    </location>
</feature>
<name>A0A4Z0Y884_9FIRM</name>
<feature type="transmembrane region" description="Helical" evidence="7">
    <location>
        <begin position="178"/>
        <end position="208"/>
    </location>
</feature>